<dbReference type="InterPro" id="IPR000439">
    <property type="entry name" value="Ribosomal_eL15"/>
</dbReference>
<comment type="similarity">
    <text evidence="2 5">Belongs to the eukaryotic ribosomal protein eL15 family.</text>
</comment>
<dbReference type="InterPro" id="IPR024794">
    <property type="entry name" value="Rbsml_eL15_core_dom_sf"/>
</dbReference>
<evidence type="ECO:0000259" key="8">
    <source>
        <dbReference type="PROSITE" id="PS51762"/>
    </source>
</evidence>
<proteinExistence type="inferred from homology"/>
<comment type="caution">
    <text evidence="9">The sequence shown here is derived from an EMBL/GenBank/DDBJ whole genome shotgun (WGS) entry which is preliminary data.</text>
</comment>
<feature type="transmembrane region" description="Helical" evidence="7">
    <location>
        <begin position="141"/>
        <end position="160"/>
    </location>
</feature>
<feature type="transmembrane region" description="Helical" evidence="7">
    <location>
        <begin position="112"/>
        <end position="134"/>
    </location>
</feature>
<feature type="transmembrane region" description="Helical" evidence="7">
    <location>
        <begin position="351"/>
        <end position="369"/>
    </location>
</feature>
<gene>
    <name evidence="9" type="ORF">BT62DRAFT_1001310</name>
</gene>
<feature type="transmembrane region" description="Helical" evidence="7">
    <location>
        <begin position="166"/>
        <end position="186"/>
    </location>
</feature>
<dbReference type="PANTHER" id="PTHR11847">
    <property type="entry name" value="RIBOSOMAL PROTEIN L15"/>
    <property type="match status" value="1"/>
</dbReference>
<dbReference type="CDD" id="cd02181">
    <property type="entry name" value="GH16_fungal_Lam16A_glucanase"/>
    <property type="match status" value="1"/>
</dbReference>
<organism evidence="9 10">
    <name type="scientific">Guyanagaster necrorhizus</name>
    <dbReference type="NCBI Taxonomy" id="856835"/>
    <lineage>
        <taxon>Eukaryota</taxon>
        <taxon>Fungi</taxon>
        <taxon>Dikarya</taxon>
        <taxon>Basidiomycota</taxon>
        <taxon>Agaricomycotina</taxon>
        <taxon>Agaricomycetes</taxon>
        <taxon>Agaricomycetidae</taxon>
        <taxon>Agaricales</taxon>
        <taxon>Marasmiineae</taxon>
        <taxon>Physalacriaceae</taxon>
        <taxon>Guyanagaster</taxon>
    </lineage>
</organism>
<dbReference type="GO" id="GO:0022857">
    <property type="term" value="F:transmembrane transporter activity"/>
    <property type="evidence" value="ECO:0007669"/>
    <property type="project" value="InterPro"/>
</dbReference>
<evidence type="ECO:0000256" key="4">
    <source>
        <dbReference type="ARBA" id="ARBA00023274"/>
    </source>
</evidence>
<dbReference type="NCBIfam" id="NF003269">
    <property type="entry name" value="PRK04243.1"/>
    <property type="match status" value="1"/>
</dbReference>
<feature type="region of interest" description="Disordered" evidence="6">
    <location>
        <begin position="518"/>
        <end position="567"/>
    </location>
</feature>
<dbReference type="SUPFAM" id="SSF49899">
    <property type="entry name" value="Concanavalin A-like lectins/glucanases"/>
    <property type="match status" value="1"/>
</dbReference>
<dbReference type="GeneID" id="66099007"/>
<dbReference type="FunFam" id="3.40.1120.10:FF:000001">
    <property type="entry name" value="Ribosomal protein L15"/>
    <property type="match status" value="1"/>
</dbReference>
<evidence type="ECO:0000256" key="7">
    <source>
        <dbReference type="SAM" id="Phobius"/>
    </source>
</evidence>
<reference evidence="9" key="1">
    <citation type="submission" date="2020-11" db="EMBL/GenBank/DDBJ databases">
        <title>Adaptations for nitrogen fixation in a non-lichenized fungal sporocarp promotes dispersal by wood-feeding termites.</title>
        <authorList>
            <consortium name="DOE Joint Genome Institute"/>
            <person name="Koch R.A."/>
            <person name="Yoon G."/>
            <person name="Arayal U."/>
            <person name="Lail K."/>
            <person name="Amirebrahimi M."/>
            <person name="Labutti K."/>
            <person name="Lipzen A."/>
            <person name="Riley R."/>
            <person name="Barry K."/>
            <person name="Henrissat B."/>
            <person name="Grigoriev I.V."/>
            <person name="Herr J.R."/>
            <person name="Aime M.C."/>
        </authorList>
    </citation>
    <scope>NUCLEOTIDE SEQUENCE</scope>
    <source>
        <strain evidence="9">MCA 3950</strain>
    </source>
</reference>
<feature type="compositionally biased region" description="Basic and acidic residues" evidence="6">
    <location>
        <begin position="529"/>
        <end position="550"/>
    </location>
</feature>
<keyword evidence="7" id="KW-1133">Transmembrane helix</keyword>
<keyword evidence="4 5" id="KW-0687">Ribonucleoprotein</keyword>
<feature type="transmembrane region" description="Helical" evidence="7">
    <location>
        <begin position="198"/>
        <end position="215"/>
    </location>
</feature>
<dbReference type="InterPro" id="IPR011701">
    <property type="entry name" value="MFS"/>
</dbReference>
<dbReference type="InterPro" id="IPR000757">
    <property type="entry name" value="Beta-glucanase-like"/>
</dbReference>
<feature type="transmembrane region" description="Helical" evidence="7">
    <location>
        <begin position="311"/>
        <end position="331"/>
    </location>
</feature>
<feature type="transmembrane region" description="Helical" evidence="7">
    <location>
        <begin position="410"/>
        <end position="428"/>
    </location>
</feature>
<sequence length="1209" mass="133877">MSSSALQQPDPNYRRTSCDELLVASRNEESDHEVECILGRSVGEHDEELVPVAPVTRRKSTTAALRRRAFFIRTIALLCACCLSVGSHYASYVLGPLKSRISRELGTSHTEFSLLISAFSLNSTWTPLLGGVLASSLGTTFTSILATGIIFVGQVVLLIGDIIGSIRVMALGMFIFGLGVSPVAVVQETIIVRFFKSHGLGVSMAFGLIVGKGASFVSARTSYPLTEMFGPRAPFYAATTLAAMSVIVNLVYIAASRWLIDGAGAELEAADITEEARRRSITNITEAQALEKVAAKRRVHLREITKLGDVFWSYVGLNIFCGAIWSPFTHLAANIIENRYGMSEQDAANEASYLLAGSLFFYPVCGLIVDRLRHRPIVVQLLLLSSCLTLSAYGWLVLPPSWTQTARPAIAAFAVGHGFSPLLLVVLVPKIVSLKYVSTALGVHKSLEQTGSTIFQTLAGLALDTHKKGQHFVNKISQGNTAAVQYLLNIFFCLNILQLLSIVALAYLQRQKNAALHEQSSTSFSPEPSTDRGKVRGRDVSVHSSAREQETPLLETSESHRRYSSTGSRIKFHSDDVLTKGEIRRGEVFVTLSAGLIVFAMGAYKYVGELYKKKQSDILRFLFRVRCWEYRQLNVIHRASRPSRPDKARRLGYKAKQGYVVYRIRVRRGNRKKPVPKGATYGKPVRQGVNHLKFQRSLRSTAEERVGRRCGNLRVLNSYWVNQDGVYKYYEVILVDPSHKAIRRDPRINWIVDPVHKRREARGLTAIGKKNRGLGKGHRHNHAPQYSTWLKHNTLSLRRYRCWPGLTLDVSHRRLLTILMHHDLPFYIVSFLLLDPPSTLARPGHWFDLVFSPGSWYSSSDSPLERRYDSFDVNPNGSTFLWLLEDDYSGTSFFDYFGFYNGSDPTHGTVNYLNSSEAFSKGLAYVQEDGVVIMKGDNTTWLDDGVNRDSVRISSYAQYNTGLFILDLNQAPWGCGVWPAFWTLGSGTWPYTGEVDIIEGVHDNEHNQVAWHTGPGCYLNPNASFTGTVVQTSGVNNTDCDGNVNSNSGCGITEWSRASYGPYFDAQGGGIFAMKWDENGISVYSFYRAAIPGDIDDGSPNPSNWGVPVASLDPADCDPLEFFVNHSIIFGDWAGNSYATSGCPGSCSDRLQDPSNFVNASWSINSLKVYRKQMLNGQVSAAVPLSIPRGSLTLGLTYLLMLVGILTSF</sequence>
<feature type="transmembrane region" description="Helical" evidence="7">
    <location>
        <begin position="235"/>
        <end position="255"/>
    </location>
</feature>
<feature type="domain" description="GH16" evidence="8">
    <location>
        <begin position="857"/>
        <end position="1142"/>
    </location>
</feature>
<dbReference type="InterPro" id="IPR036259">
    <property type="entry name" value="MFS_trans_sf"/>
</dbReference>
<dbReference type="AlphaFoldDB" id="A0A9P7W0H9"/>
<evidence type="ECO:0000313" key="10">
    <source>
        <dbReference type="Proteomes" id="UP000812287"/>
    </source>
</evidence>
<dbReference type="Pfam" id="PF26113">
    <property type="entry name" value="GH16_XgeA"/>
    <property type="match status" value="1"/>
</dbReference>
<dbReference type="GO" id="GO:0004553">
    <property type="term" value="F:hydrolase activity, hydrolyzing O-glycosyl compounds"/>
    <property type="evidence" value="ECO:0007669"/>
    <property type="project" value="InterPro"/>
</dbReference>
<accession>A0A9P7W0H9</accession>
<dbReference type="GO" id="GO:0002181">
    <property type="term" value="P:cytoplasmic translation"/>
    <property type="evidence" value="ECO:0007669"/>
    <property type="project" value="TreeGrafter"/>
</dbReference>
<dbReference type="Gene3D" id="2.60.120.200">
    <property type="match status" value="1"/>
</dbReference>
<feature type="transmembrane region" description="Helical" evidence="7">
    <location>
        <begin position="486"/>
        <end position="508"/>
    </location>
</feature>
<evidence type="ECO:0000256" key="3">
    <source>
        <dbReference type="ARBA" id="ARBA00022980"/>
    </source>
</evidence>
<dbReference type="PANTHER" id="PTHR11847:SF4">
    <property type="entry name" value="LARGE RIBOSOMAL SUBUNIT PROTEIN EL15"/>
    <property type="match status" value="1"/>
</dbReference>
<dbReference type="SMART" id="SM01384">
    <property type="entry name" value="Ribosomal_L15e"/>
    <property type="match status" value="1"/>
</dbReference>
<dbReference type="SUPFAM" id="SSF103473">
    <property type="entry name" value="MFS general substrate transporter"/>
    <property type="match status" value="1"/>
</dbReference>
<dbReference type="Pfam" id="PF07690">
    <property type="entry name" value="MFS_1"/>
    <property type="match status" value="1"/>
</dbReference>
<feature type="compositionally biased region" description="Polar residues" evidence="6">
    <location>
        <begin position="518"/>
        <end position="528"/>
    </location>
</feature>
<feature type="transmembrane region" description="Helical" evidence="7">
    <location>
        <begin position="70"/>
        <end position="92"/>
    </location>
</feature>
<evidence type="ECO:0000313" key="9">
    <source>
        <dbReference type="EMBL" id="KAG7450493.1"/>
    </source>
</evidence>
<dbReference type="SUPFAM" id="SSF54189">
    <property type="entry name" value="Ribosomal proteins S24e, L23 and L15e"/>
    <property type="match status" value="1"/>
</dbReference>
<keyword evidence="7" id="KW-0812">Transmembrane</keyword>
<dbReference type="PROSITE" id="PS01194">
    <property type="entry name" value="RIBOSOMAL_L15E"/>
    <property type="match status" value="1"/>
</dbReference>
<keyword evidence="7" id="KW-0472">Membrane</keyword>
<dbReference type="GO" id="GO:0016020">
    <property type="term" value="C:membrane"/>
    <property type="evidence" value="ECO:0007669"/>
    <property type="project" value="UniProtKB-SubCell"/>
</dbReference>
<dbReference type="Gene3D" id="3.40.1120.10">
    <property type="entry name" value="Ribosomal protein l15e"/>
    <property type="match status" value="1"/>
</dbReference>
<keyword evidence="10" id="KW-1185">Reference proteome</keyword>
<dbReference type="GO" id="GO:0022625">
    <property type="term" value="C:cytosolic large ribosomal subunit"/>
    <property type="evidence" value="ECO:0007669"/>
    <property type="project" value="TreeGrafter"/>
</dbReference>
<dbReference type="InterPro" id="IPR012678">
    <property type="entry name" value="Ribosomal_uL23/eL15/eS24_sf"/>
</dbReference>
<dbReference type="PROSITE" id="PS51762">
    <property type="entry name" value="GH16_2"/>
    <property type="match status" value="1"/>
</dbReference>
<evidence type="ECO:0000256" key="5">
    <source>
        <dbReference type="RuleBase" id="RU000663"/>
    </source>
</evidence>
<dbReference type="RefSeq" id="XP_043043993.1">
    <property type="nucleotide sequence ID" value="XM_043176720.1"/>
</dbReference>
<dbReference type="OrthoDB" id="10255148at2759"/>
<evidence type="ECO:0000256" key="2">
    <source>
        <dbReference type="ARBA" id="ARBA00006857"/>
    </source>
</evidence>
<name>A0A9P7W0H9_9AGAR</name>
<dbReference type="InterPro" id="IPR013320">
    <property type="entry name" value="ConA-like_dom_sf"/>
</dbReference>
<dbReference type="GO" id="GO:0003723">
    <property type="term" value="F:RNA binding"/>
    <property type="evidence" value="ECO:0007669"/>
    <property type="project" value="TreeGrafter"/>
</dbReference>
<keyword evidence="3 5" id="KW-0689">Ribosomal protein</keyword>
<dbReference type="GO" id="GO:0005975">
    <property type="term" value="P:carbohydrate metabolic process"/>
    <property type="evidence" value="ECO:0007669"/>
    <property type="project" value="InterPro"/>
</dbReference>
<dbReference type="Gene3D" id="1.20.1250.20">
    <property type="entry name" value="MFS general substrate transporter like domains"/>
    <property type="match status" value="1"/>
</dbReference>
<dbReference type="GO" id="GO:0003735">
    <property type="term" value="F:structural constituent of ribosome"/>
    <property type="evidence" value="ECO:0007669"/>
    <property type="project" value="InterPro"/>
</dbReference>
<dbReference type="InterPro" id="IPR020925">
    <property type="entry name" value="Ribosomal_eL15_CS"/>
</dbReference>
<dbReference type="EMBL" id="MU250526">
    <property type="protein sequence ID" value="KAG7450493.1"/>
    <property type="molecule type" value="Genomic_DNA"/>
</dbReference>
<dbReference type="Pfam" id="PF00827">
    <property type="entry name" value="Ribosomal_L15e"/>
    <property type="match status" value="1"/>
</dbReference>
<protein>
    <recommendedName>
        <fullName evidence="5">Ribosomal protein L15</fullName>
    </recommendedName>
</protein>
<comment type="subcellular location">
    <subcellularLocation>
        <location evidence="1">Membrane</location>
        <topology evidence="1">Multi-pass membrane protein</topology>
    </subcellularLocation>
</comment>
<evidence type="ECO:0000256" key="1">
    <source>
        <dbReference type="ARBA" id="ARBA00004141"/>
    </source>
</evidence>
<feature type="transmembrane region" description="Helical" evidence="7">
    <location>
        <begin position="381"/>
        <end position="398"/>
    </location>
</feature>
<dbReference type="Proteomes" id="UP000812287">
    <property type="component" value="Unassembled WGS sequence"/>
</dbReference>
<evidence type="ECO:0000256" key="6">
    <source>
        <dbReference type="SAM" id="MobiDB-lite"/>
    </source>
</evidence>